<keyword evidence="6" id="KW-1185">Reference proteome</keyword>
<dbReference type="PANTHER" id="PTHR11851">
    <property type="entry name" value="METALLOPROTEASE"/>
    <property type="match status" value="1"/>
</dbReference>
<dbReference type="GO" id="GO:0046872">
    <property type="term" value="F:metal ion binding"/>
    <property type="evidence" value="ECO:0007669"/>
    <property type="project" value="InterPro"/>
</dbReference>
<feature type="domain" description="Peptidase M16 C-terminal" evidence="4">
    <location>
        <begin position="188"/>
        <end position="369"/>
    </location>
</feature>
<comment type="caution">
    <text evidence="5">The sequence shown here is derived from an EMBL/GenBank/DDBJ whole genome shotgun (WGS) entry which is preliminary data.</text>
</comment>
<dbReference type="InterPro" id="IPR011249">
    <property type="entry name" value="Metalloenz_LuxS/M16"/>
</dbReference>
<dbReference type="GO" id="GO:0006508">
    <property type="term" value="P:proteolysis"/>
    <property type="evidence" value="ECO:0007669"/>
    <property type="project" value="InterPro"/>
</dbReference>
<dbReference type="RefSeq" id="WP_184171777.1">
    <property type="nucleotide sequence ID" value="NZ_BAABAG010000001.1"/>
</dbReference>
<dbReference type="Pfam" id="PF05193">
    <property type="entry name" value="Peptidase_M16_C"/>
    <property type="match status" value="1"/>
</dbReference>
<evidence type="ECO:0000313" key="6">
    <source>
        <dbReference type="Proteomes" id="UP000567246"/>
    </source>
</evidence>
<dbReference type="InterPro" id="IPR011765">
    <property type="entry name" value="Pept_M16_N"/>
</dbReference>
<proteinExistence type="inferred from homology"/>
<reference evidence="5 6" key="1">
    <citation type="submission" date="2020-08" db="EMBL/GenBank/DDBJ databases">
        <title>Sequencing the genomes of 1000 actinobacteria strains.</title>
        <authorList>
            <person name="Klenk H.-P."/>
        </authorList>
    </citation>
    <scope>NUCLEOTIDE SEQUENCE [LARGE SCALE GENOMIC DNA]</scope>
    <source>
        <strain evidence="5 6">DSM 17945</strain>
    </source>
</reference>
<dbReference type="Proteomes" id="UP000567246">
    <property type="component" value="Unassembled WGS sequence"/>
</dbReference>
<dbReference type="AlphaFoldDB" id="A0A7W9JIL0"/>
<gene>
    <name evidence="5" type="ORF">HDA33_001149</name>
</gene>
<dbReference type="Gene3D" id="3.30.830.10">
    <property type="entry name" value="Metalloenzyme, LuxS/M16 peptidase-like"/>
    <property type="match status" value="2"/>
</dbReference>
<dbReference type="PANTHER" id="PTHR11851:SF49">
    <property type="entry name" value="MITOCHONDRIAL-PROCESSING PEPTIDASE SUBUNIT ALPHA"/>
    <property type="match status" value="1"/>
</dbReference>
<name>A0A7W9JIL0_9MICC</name>
<dbReference type="PROSITE" id="PS00143">
    <property type="entry name" value="INSULINASE"/>
    <property type="match status" value="1"/>
</dbReference>
<accession>A0A7W9JIL0</accession>
<feature type="domain" description="Peptidase M16 N-terminal" evidence="3">
    <location>
        <begin position="34"/>
        <end position="181"/>
    </location>
</feature>
<evidence type="ECO:0000313" key="5">
    <source>
        <dbReference type="EMBL" id="MBB5848585.1"/>
    </source>
</evidence>
<dbReference type="EMBL" id="JACHMW010000001">
    <property type="protein sequence ID" value="MBB5848585.1"/>
    <property type="molecule type" value="Genomic_DNA"/>
</dbReference>
<evidence type="ECO:0000256" key="1">
    <source>
        <dbReference type="ARBA" id="ARBA00007261"/>
    </source>
</evidence>
<dbReference type="InterPro" id="IPR007863">
    <property type="entry name" value="Peptidase_M16_C"/>
</dbReference>
<sequence length="439" mass="46913">MNIHREIPLDFTGVLADEGHGSVVRRSVLPGGVRVLTEAMPDQRSVTIGYWVAVGSRDESPEGYGSTHFLEHLLFKGTPTRTAMDIAAAFDRVGGESNAGTAKESTVYHARVLDEDLPMAVEVLTDMLTSSLLDPDELETERGVILEELAMDADDPVDVAHEKLAEVMLDGHPLGRPIGGTPETIRAVTREHVAGHYARWYRPDELVVTAAGNLDHDEVCRLVLTALQASGWELAPGALPAPRRAVDTEGAAASRVLTGTHTVAKAVEQANVLVGGRSLSTTDPDRFALGVMQSVLGGGMSSRLFQEVRERRGLAYSTYSFSAGYSDAGYWGLYAGCQPDRVDEVSALMEAELDRMAAEVVTEEELARAHGQICGGTVLGMESTGARMSRLGRAELVTGEYVDLAASLERVRAVDAAQVRAVAARLAAGERARVVVAPA</sequence>
<evidence type="ECO:0000259" key="3">
    <source>
        <dbReference type="Pfam" id="PF00675"/>
    </source>
</evidence>
<evidence type="ECO:0000256" key="2">
    <source>
        <dbReference type="RuleBase" id="RU004447"/>
    </source>
</evidence>
<protein>
    <submittedName>
        <fullName evidence="5">Putative Zn-dependent peptidase</fullName>
    </submittedName>
</protein>
<dbReference type="InterPro" id="IPR001431">
    <property type="entry name" value="Pept_M16_Zn_BS"/>
</dbReference>
<dbReference type="InterPro" id="IPR050361">
    <property type="entry name" value="MPP/UQCRC_Complex"/>
</dbReference>
<comment type="similarity">
    <text evidence="1 2">Belongs to the peptidase M16 family.</text>
</comment>
<dbReference type="GO" id="GO:0004222">
    <property type="term" value="F:metalloendopeptidase activity"/>
    <property type="evidence" value="ECO:0007669"/>
    <property type="project" value="InterPro"/>
</dbReference>
<evidence type="ECO:0000259" key="4">
    <source>
        <dbReference type="Pfam" id="PF05193"/>
    </source>
</evidence>
<dbReference type="Pfam" id="PF00675">
    <property type="entry name" value="Peptidase_M16"/>
    <property type="match status" value="1"/>
</dbReference>
<organism evidence="5 6">
    <name type="scientific">Micrococcus endophyticus</name>
    <dbReference type="NCBI Taxonomy" id="455343"/>
    <lineage>
        <taxon>Bacteria</taxon>
        <taxon>Bacillati</taxon>
        <taxon>Actinomycetota</taxon>
        <taxon>Actinomycetes</taxon>
        <taxon>Micrococcales</taxon>
        <taxon>Micrococcaceae</taxon>
        <taxon>Micrococcus</taxon>
    </lineage>
</organism>
<dbReference type="SUPFAM" id="SSF63411">
    <property type="entry name" value="LuxS/MPP-like metallohydrolase"/>
    <property type="match status" value="2"/>
</dbReference>